<accession>A0AAD8Y4V6</accession>
<dbReference type="AlphaFoldDB" id="A0AAD8Y4V6"/>
<name>A0AAD8Y4V6_9STRA</name>
<feature type="chain" id="PRO_5042083398" description="Kazal-like domain-containing protein" evidence="1">
    <location>
        <begin position="16"/>
        <end position="237"/>
    </location>
</feature>
<dbReference type="EMBL" id="JATAAI010000019">
    <property type="protein sequence ID" value="KAK1739165.1"/>
    <property type="molecule type" value="Genomic_DNA"/>
</dbReference>
<keyword evidence="1" id="KW-0732">Signal</keyword>
<reference evidence="2" key="1">
    <citation type="submission" date="2023-06" db="EMBL/GenBank/DDBJ databases">
        <title>Survivors Of The Sea: Transcriptome response of Skeletonema marinoi to long-term dormancy.</title>
        <authorList>
            <person name="Pinder M.I.M."/>
            <person name="Kourtchenko O."/>
            <person name="Robertson E.K."/>
            <person name="Larsson T."/>
            <person name="Maumus F."/>
            <person name="Osuna-Cruz C.M."/>
            <person name="Vancaester E."/>
            <person name="Stenow R."/>
            <person name="Vandepoele K."/>
            <person name="Ploug H."/>
            <person name="Bruchert V."/>
            <person name="Godhe A."/>
            <person name="Topel M."/>
        </authorList>
    </citation>
    <scope>NUCLEOTIDE SEQUENCE</scope>
    <source>
        <strain evidence="2">R05AC</strain>
    </source>
</reference>
<evidence type="ECO:0000313" key="3">
    <source>
        <dbReference type="Proteomes" id="UP001224775"/>
    </source>
</evidence>
<gene>
    <name evidence="2" type="ORF">QTG54_010481</name>
</gene>
<evidence type="ECO:0000313" key="2">
    <source>
        <dbReference type="EMBL" id="KAK1739165.1"/>
    </source>
</evidence>
<feature type="signal peptide" evidence="1">
    <location>
        <begin position="1"/>
        <end position="15"/>
    </location>
</feature>
<organism evidence="2 3">
    <name type="scientific">Skeletonema marinoi</name>
    <dbReference type="NCBI Taxonomy" id="267567"/>
    <lineage>
        <taxon>Eukaryota</taxon>
        <taxon>Sar</taxon>
        <taxon>Stramenopiles</taxon>
        <taxon>Ochrophyta</taxon>
        <taxon>Bacillariophyta</taxon>
        <taxon>Coscinodiscophyceae</taxon>
        <taxon>Thalassiosirophycidae</taxon>
        <taxon>Thalassiosirales</taxon>
        <taxon>Skeletonemataceae</taxon>
        <taxon>Skeletonema</taxon>
        <taxon>Skeletonema marinoi-dohrnii complex</taxon>
    </lineage>
</organism>
<evidence type="ECO:0000256" key="1">
    <source>
        <dbReference type="SAM" id="SignalP"/>
    </source>
</evidence>
<dbReference type="Proteomes" id="UP001224775">
    <property type="component" value="Unassembled WGS sequence"/>
</dbReference>
<sequence length="237" mass="24897">MKLVLSFVAISVAAAASQDGSFIRGSADDSAAAATHVVPDDIFVGLENSPNNNFTPQQYCPRDTKYNSNGPEWPAESGCYPGTGSIPSGWPKCCDNDNCPNTHRPLCENSMAAAPSYCADMAPDESCYDGGWPTCCLVDGTTCPNNRPDCNAGGNKRSGCNKNSDCQSNEYCDFPDGTCGGNNGRCTTIPSGEDCNGVTNAAVCGCDDVKYKNYCKANQSGTSIQNEGDCSSELAFE</sequence>
<evidence type="ECO:0008006" key="4">
    <source>
        <dbReference type="Google" id="ProtNLM"/>
    </source>
</evidence>
<proteinExistence type="predicted"/>
<keyword evidence="3" id="KW-1185">Reference proteome</keyword>
<protein>
    <recommendedName>
        <fullName evidence="4">Kazal-like domain-containing protein</fullName>
    </recommendedName>
</protein>
<comment type="caution">
    <text evidence="2">The sequence shown here is derived from an EMBL/GenBank/DDBJ whole genome shotgun (WGS) entry which is preliminary data.</text>
</comment>